<name>A0ABY6L0H5_9ARAC</name>
<dbReference type="InterPro" id="IPR008699">
    <property type="entry name" value="NDUFB8"/>
</dbReference>
<reference evidence="1 2" key="1">
    <citation type="submission" date="2022-01" db="EMBL/GenBank/DDBJ databases">
        <title>A chromosomal length assembly of Cordylochernes scorpioides.</title>
        <authorList>
            <person name="Zeh D."/>
            <person name="Zeh J."/>
        </authorList>
    </citation>
    <scope>NUCLEOTIDE SEQUENCE [LARGE SCALE GENOMIC DNA]</scope>
    <source>
        <strain evidence="1">IN4F17</strain>
        <tissue evidence="1">Whole Body</tissue>
    </source>
</reference>
<evidence type="ECO:0000313" key="2">
    <source>
        <dbReference type="Proteomes" id="UP001235939"/>
    </source>
</evidence>
<dbReference type="Proteomes" id="UP001235939">
    <property type="component" value="Chromosome 12"/>
</dbReference>
<gene>
    <name evidence="1" type="ORF">LAZ67_12000410</name>
</gene>
<keyword evidence="2" id="KW-1185">Reference proteome</keyword>
<dbReference type="EMBL" id="CP092874">
    <property type="protein sequence ID" value="UYV74650.1"/>
    <property type="molecule type" value="Genomic_DNA"/>
</dbReference>
<accession>A0ABY6L0H5</accession>
<dbReference type="Pfam" id="PF05821">
    <property type="entry name" value="NDUF_B8"/>
    <property type="match status" value="1"/>
</dbReference>
<organism evidence="1 2">
    <name type="scientific">Cordylochernes scorpioides</name>
    <dbReference type="NCBI Taxonomy" id="51811"/>
    <lineage>
        <taxon>Eukaryota</taxon>
        <taxon>Metazoa</taxon>
        <taxon>Ecdysozoa</taxon>
        <taxon>Arthropoda</taxon>
        <taxon>Chelicerata</taxon>
        <taxon>Arachnida</taxon>
        <taxon>Pseudoscorpiones</taxon>
        <taxon>Cheliferoidea</taxon>
        <taxon>Chernetidae</taxon>
        <taxon>Cordylochernes</taxon>
    </lineage>
</organism>
<dbReference type="PANTHER" id="PTHR12840:SF1">
    <property type="entry name" value="NADH DEHYDROGENASE [UBIQUINONE] 1 BETA SUBCOMPLEX SUBUNIT 8, MITOCHONDRIAL"/>
    <property type="match status" value="1"/>
</dbReference>
<sequence length="212" mass="24948">MANLMRVLPLRKAFAPSLLNCRSIILNRDWQPDPYPKTKAEYERAAKKYNMLVEDYKPIDQDLYPAGDYPDLPVVSGAARDPYLAYDYPELKRNYGEPLHEHHDMYAEDKYDPDCKYPMPVWKMRLILFSILGDFLDYVILYYLRTEEYVQGSLVDMASARLLSSSGIRDVWRHAALHWTRQQQQIIDMDPEQQLYTPKIENIAVIEMYGDI</sequence>
<evidence type="ECO:0000313" key="1">
    <source>
        <dbReference type="EMBL" id="UYV74650.1"/>
    </source>
</evidence>
<protein>
    <submittedName>
        <fullName evidence="1">NDUFB8</fullName>
    </submittedName>
</protein>
<proteinExistence type="predicted"/>
<dbReference type="PANTHER" id="PTHR12840">
    <property type="entry name" value="NADH-UBIQUINONE OXIDOREDUCTASE ASHI SUBUNIT"/>
    <property type="match status" value="1"/>
</dbReference>